<accession>A0A3B0THJ9</accession>
<organism evidence="1">
    <name type="scientific">hydrothermal vent metagenome</name>
    <dbReference type="NCBI Taxonomy" id="652676"/>
    <lineage>
        <taxon>unclassified sequences</taxon>
        <taxon>metagenomes</taxon>
        <taxon>ecological metagenomes</taxon>
    </lineage>
</organism>
<proteinExistence type="predicted"/>
<dbReference type="AlphaFoldDB" id="A0A3B0THJ9"/>
<dbReference type="EMBL" id="UOEP01000028">
    <property type="protein sequence ID" value="VAW13952.1"/>
    <property type="molecule type" value="Genomic_DNA"/>
</dbReference>
<evidence type="ECO:0000313" key="1">
    <source>
        <dbReference type="EMBL" id="VAW13952.1"/>
    </source>
</evidence>
<dbReference type="InterPro" id="IPR029475">
    <property type="entry name" value="DUF6807"/>
</dbReference>
<dbReference type="Pfam" id="PF14100">
    <property type="entry name" value="DUF6807"/>
    <property type="match status" value="1"/>
</dbReference>
<name>A0A3B0THJ9_9ZZZZ</name>
<gene>
    <name evidence="1" type="ORF">MNBD_BACTEROID01-1540</name>
</gene>
<sequence>MKCISIGFPVLFLSVVMVTGINAQQITLVDKSGEKKIEVLVDGKLFTAYIFPETIMKPVLWPLISPGGNTLTRNYPLKKKAGERVDHPHHVGIWLNYGNVNGLDFWNNSEAIPEGKRGEFGTILHKSVEKLESGAGKATLAVKAVWVNSRGDALLDEETTFVFSVKGNVRIIDRETKLTALTDVLFEDNKEGMFGMRVARELELPEGKPLKLTDSHGTITKVSTSGSSEATGNYLSSEGVEGAGVWGTRARWMELYGKVNGEDVAIVIAGHPGNVGYPTYWHARGYGLFAANPLGQKIFSKGKKELNFKLKKGESTTFNYRVMVFSGTPTVEEVNKLVAEYTR</sequence>
<reference evidence="1" key="1">
    <citation type="submission" date="2018-06" db="EMBL/GenBank/DDBJ databases">
        <authorList>
            <person name="Zhirakovskaya E."/>
        </authorList>
    </citation>
    <scope>NUCLEOTIDE SEQUENCE</scope>
</reference>
<evidence type="ECO:0008006" key="2">
    <source>
        <dbReference type="Google" id="ProtNLM"/>
    </source>
</evidence>
<protein>
    <recommendedName>
        <fullName evidence="2">Methane oxygenase PmoA</fullName>
    </recommendedName>
</protein>